<dbReference type="Pfam" id="PF01075">
    <property type="entry name" value="Glyco_transf_9"/>
    <property type="match status" value="1"/>
</dbReference>
<name>A0ABX1T010_PELUQ</name>
<dbReference type="PANTHER" id="PTHR30160">
    <property type="entry name" value="TETRAACYLDISACCHARIDE 4'-KINASE-RELATED"/>
    <property type="match status" value="1"/>
</dbReference>
<evidence type="ECO:0000313" key="3">
    <source>
        <dbReference type="EMBL" id="NMN67452.1"/>
    </source>
</evidence>
<evidence type="ECO:0000256" key="2">
    <source>
        <dbReference type="ARBA" id="ARBA00022679"/>
    </source>
</evidence>
<evidence type="ECO:0000256" key="1">
    <source>
        <dbReference type="ARBA" id="ARBA00022676"/>
    </source>
</evidence>
<dbReference type="InterPro" id="IPR002201">
    <property type="entry name" value="Glyco_trans_9"/>
</dbReference>
<proteinExistence type="predicted"/>
<accession>A0ABX1T010</accession>
<reference evidence="3 4" key="1">
    <citation type="submission" date="2019-07" db="EMBL/GenBank/DDBJ databases">
        <title>SAR11 Genome Evolution.</title>
        <authorList>
            <person name="Giovannoni S."/>
        </authorList>
    </citation>
    <scope>NUCLEOTIDE SEQUENCE [LARGE SCALE GENOMIC DNA]</scope>
    <source>
        <strain evidence="3 4">HTCC9565</strain>
    </source>
</reference>
<dbReference type="SUPFAM" id="SSF53756">
    <property type="entry name" value="UDP-Glycosyltransferase/glycogen phosphorylase"/>
    <property type="match status" value="1"/>
</dbReference>
<keyword evidence="1" id="KW-0328">Glycosyltransferase</keyword>
<evidence type="ECO:0000313" key="4">
    <source>
        <dbReference type="Proteomes" id="UP001166004"/>
    </source>
</evidence>
<dbReference type="Proteomes" id="UP001166004">
    <property type="component" value="Unassembled WGS sequence"/>
</dbReference>
<gene>
    <name evidence="3" type="ORF">VP91_00005950</name>
</gene>
<organism evidence="3 4">
    <name type="scientific">Pelagibacter ubique</name>
    <dbReference type="NCBI Taxonomy" id="198252"/>
    <lineage>
        <taxon>Bacteria</taxon>
        <taxon>Pseudomonadati</taxon>
        <taxon>Pseudomonadota</taxon>
        <taxon>Alphaproteobacteria</taxon>
        <taxon>Candidatus Pelagibacterales</taxon>
        <taxon>Candidatus Pelagibacteraceae</taxon>
        <taxon>Candidatus Pelagibacter</taxon>
    </lineage>
</organism>
<keyword evidence="2" id="KW-0808">Transferase</keyword>
<dbReference type="Gene3D" id="3.40.50.2000">
    <property type="entry name" value="Glycogen Phosphorylase B"/>
    <property type="match status" value="2"/>
</dbReference>
<dbReference type="PANTHER" id="PTHR30160:SF7">
    <property type="entry name" value="ADP-HEPTOSE--LPS HEPTOSYLTRANSFERASE 2"/>
    <property type="match status" value="1"/>
</dbReference>
<protein>
    <submittedName>
        <fullName evidence="3">Heptosyltransferase-2</fullName>
    </submittedName>
</protein>
<sequence length="321" mass="36307">MKILVIQNKMGIGDMVIYLPFIEAISKKFNVPVSILVKESSKAEQFLRDTNFINKIIILERGNKLKNGKHEGLVGSYNLAKDLKQYDFDKVFIFNSSFRFNLIVRIAGIKEIYQYPLLQKKNQHVIKAAKKLLKNNLDLNVENDPKISINNQSIQAAKSKYKINNNEKNILLGIGGSGPTKRIPAITFIKLMHLINQKYKCKFFLATGKNNQEQEILKEILSTDLKIKCFPLDNLSLIEILPIIKSCDVSVCNDSSFSHLSSGLGIKTIVLMSDTPLIYGNYSSKMYPIIPDGENTVTHNTLGKDKINSNKIFDQLDHILS</sequence>
<dbReference type="EMBL" id="LANA01000001">
    <property type="protein sequence ID" value="NMN67452.1"/>
    <property type="molecule type" value="Genomic_DNA"/>
</dbReference>
<dbReference type="CDD" id="cd03789">
    <property type="entry name" value="GT9_LPS_heptosyltransferase"/>
    <property type="match status" value="1"/>
</dbReference>
<comment type="caution">
    <text evidence="3">The sequence shown here is derived from an EMBL/GenBank/DDBJ whole genome shotgun (WGS) entry which is preliminary data.</text>
</comment>
<dbReference type="RefSeq" id="WP_169035947.1">
    <property type="nucleotide sequence ID" value="NZ_LANA01000001.1"/>
</dbReference>
<keyword evidence="4" id="KW-1185">Reference proteome</keyword>
<dbReference type="InterPro" id="IPR051199">
    <property type="entry name" value="LPS_LOS_Heptosyltrfase"/>
</dbReference>